<evidence type="ECO:0000313" key="3">
    <source>
        <dbReference type="Proteomes" id="UP000801428"/>
    </source>
</evidence>
<feature type="domain" description="NAD-dependent epimerase/dehydratase" evidence="1">
    <location>
        <begin position="6"/>
        <end position="230"/>
    </location>
</feature>
<keyword evidence="3" id="KW-1185">Reference proteome</keyword>
<dbReference type="Pfam" id="PF01370">
    <property type="entry name" value="Epimerase"/>
    <property type="match status" value="1"/>
</dbReference>
<protein>
    <recommendedName>
        <fullName evidence="1">NAD-dependent epimerase/dehydratase domain-containing protein</fullName>
    </recommendedName>
</protein>
<dbReference type="GO" id="GO:0005737">
    <property type="term" value="C:cytoplasm"/>
    <property type="evidence" value="ECO:0007669"/>
    <property type="project" value="TreeGrafter"/>
</dbReference>
<proteinExistence type="predicted"/>
<dbReference type="PANTHER" id="PTHR48079:SF5">
    <property type="entry name" value="DEPENDENT EPIMERASE_DEHYDRATASE, PUTATIVE (AFU_ORTHOLOGUE AFUA_7G00180)-RELATED"/>
    <property type="match status" value="1"/>
</dbReference>
<dbReference type="InterPro" id="IPR051783">
    <property type="entry name" value="NAD(P)-dependent_oxidoreduct"/>
</dbReference>
<dbReference type="OrthoDB" id="10262413at2759"/>
<organism evidence="2 3">
    <name type="scientific">Curvularia kusanoi</name>
    <name type="common">Cochliobolus kusanoi</name>
    <dbReference type="NCBI Taxonomy" id="90978"/>
    <lineage>
        <taxon>Eukaryota</taxon>
        <taxon>Fungi</taxon>
        <taxon>Dikarya</taxon>
        <taxon>Ascomycota</taxon>
        <taxon>Pezizomycotina</taxon>
        <taxon>Dothideomycetes</taxon>
        <taxon>Pleosporomycetidae</taxon>
        <taxon>Pleosporales</taxon>
        <taxon>Pleosporineae</taxon>
        <taxon>Pleosporaceae</taxon>
        <taxon>Curvularia</taxon>
    </lineage>
</organism>
<dbReference type="Gene3D" id="3.40.50.720">
    <property type="entry name" value="NAD(P)-binding Rossmann-like Domain"/>
    <property type="match status" value="1"/>
</dbReference>
<dbReference type="InterPro" id="IPR001509">
    <property type="entry name" value="Epimerase_deHydtase"/>
</dbReference>
<comment type="caution">
    <text evidence="2">The sequence shown here is derived from an EMBL/GenBank/DDBJ whole genome shotgun (WGS) entry which is preliminary data.</text>
</comment>
<dbReference type="PANTHER" id="PTHR48079">
    <property type="entry name" value="PROTEIN YEEZ"/>
    <property type="match status" value="1"/>
</dbReference>
<evidence type="ECO:0000259" key="1">
    <source>
        <dbReference type="Pfam" id="PF01370"/>
    </source>
</evidence>
<accession>A0A9P4T6E8</accession>
<reference evidence="2" key="1">
    <citation type="submission" date="2019-04" db="EMBL/GenBank/DDBJ databases">
        <title>Sequencing of skin fungus with MAO and IRED activity.</title>
        <authorList>
            <person name="Marsaioli A.J."/>
            <person name="Bonatto J.M.C."/>
            <person name="Reis Junior O."/>
        </authorList>
    </citation>
    <scope>NUCLEOTIDE SEQUENCE</scope>
    <source>
        <strain evidence="2">30M1</strain>
    </source>
</reference>
<gene>
    <name evidence="2" type="ORF">E8E13_001877</name>
</gene>
<name>A0A9P4T6E8_CURKU</name>
<sequence>MPPKLFLTGGSGYIGSTLIPLFLSHSYTITALSRTPSSDSKLLSLGATPIRGSLTSLSVLSSCARDADIVISIADAKSGDLALDNEERMRINEAANDALAEGLAAGKTDGERALVLTSGTLVAASDPEGKETDETSPGWPEGHWAAFELGRMKKEYLEAGIRVCQVRLAPWVYGRGGSGVGLFMGIWKSEGEGMVVQGGEVGTTAVHVDDVVELYLRVTERGRTGESYNASAQTDVTQRQLAEAICKAISVPCKSLAFEEAVGKVGPFLAGFLSVGNKASSRKAREELGWETRGPGILEEIEQGSYVEVAKALEVGGV</sequence>
<dbReference type="InterPro" id="IPR036291">
    <property type="entry name" value="NAD(P)-bd_dom_sf"/>
</dbReference>
<dbReference type="Proteomes" id="UP000801428">
    <property type="component" value="Unassembled WGS sequence"/>
</dbReference>
<dbReference type="EMBL" id="SWKU01000032">
    <property type="protein sequence ID" value="KAF2995522.1"/>
    <property type="molecule type" value="Genomic_DNA"/>
</dbReference>
<dbReference type="AlphaFoldDB" id="A0A9P4T6E8"/>
<dbReference type="SUPFAM" id="SSF51735">
    <property type="entry name" value="NAD(P)-binding Rossmann-fold domains"/>
    <property type="match status" value="1"/>
</dbReference>
<dbReference type="GO" id="GO:0004029">
    <property type="term" value="F:aldehyde dehydrogenase (NAD+) activity"/>
    <property type="evidence" value="ECO:0007669"/>
    <property type="project" value="TreeGrafter"/>
</dbReference>
<evidence type="ECO:0000313" key="2">
    <source>
        <dbReference type="EMBL" id="KAF2995522.1"/>
    </source>
</evidence>